<dbReference type="GO" id="GO:0009691">
    <property type="term" value="P:cytokinin biosynthetic process"/>
    <property type="evidence" value="ECO:0007669"/>
    <property type="project" value="InterPro"/>
</dbReference>
<evidence type="ECO:0000256" key="2">
    <source>
        <dbReference type="ARBA" id="ARBA00011985"/>
    </source>
</evidence>
<dbReference type="EC" id="3.2.2.4" evidence="2"/>
<dbReference type="Proteomes" id="UP000315577">
    <property type="component" value="Unassembled WGS sequence"/>
</dbReference>
<dbReference type="PANTHER" id="PTHR43393:SF3">
    <property type="entry name" value="LYSINE DECARBOXYLASE-LIKE PROTEIN"/>
    <property type="match status" value="1"/>
</dbReference>
<dbReference type="Proteomes" id="UP000295536">
    <property type="component" value="Unassembled WGS sequence"/>
</dbReference>
<protein>
    <recommendedName>
        <fullName evidence="3">AMP nucleosidase</fullName>
        <ecNumber evidence="2">3.2.2.4</ecNumber>
    </recommendedName>
    <alternativeName>
        <fullName evidence="3">AMP nucleosidase</fullName>
    </alternativeName>
</protein>
<reference evidence="5 7" key="2">
    <citation type="submission" date="2019-07" db="EMBL/GenBank/DDBJ databases">
        <title>Tepidimonas ignava SPS-1037 draft genome.</title>
        <authorList>
            <person name="Da Costa M.S."/>
            <person name="Froufe H.J.C."/>
            <person name="Egas C."/>
            <person name="Albuquerque L."/>
        </authorList>
    </citation>
    <scope>NUCLEOTIDE SEQUENCE [LARGE SCALE GENOMIC DNA]</scope>
    <source>
        <strain evidence="5 7">SPS-1037</strain>
    </source>
</reference>
<name>A0A4R3LLT8_9BURK</name>
<reference evidence="4 6" key="1">
    <citation type="submission" date="2019-03" db="EMBL/GenBank/DDBJ databases">
        <title>Genomic Encyclopedia of Type Strains, Phase IV (KMG-IV): sequencing the most valuable type-strain genomes for metagenomic binning, comparative biology and taxonomic classification.</title>
        <authorList>
            <person name="Goeker M."/>
        </authorList>
    </citation>
    <scope>NUCLEOTIDE SEQUENCE [LARGE SCALE GENOMIC DNA]</scope>
    <source>
        <strain evidence="4 6">DSM 12034</strain>
    </source>
</reference>
<proteinExistence type="predicted"/>
<dbReference type="InterPro" id="IPR005269">
    <property type="entry name" value="LOG"/>
</dbReference>
<dbReference type="GO" id="GO:0008714">
    <property type="term" value="F:AMP nucleosidase activity"/>
    <property type="evidence" value="ECO:0007669"/>
    <property type="project" value="UniProtKB-EC"/>
</dbReference>
<dbReference type="NCBIfam" id="TIGR00730">
    <property type="entry name" value="Rossman fold protein, TIGR00730 family"/>
    <property type="match status" value="1"/>
</dbReference>
<dbReference type="PANTHER" id="PTHR43393">
    <property type="entry name" value="CYTOKININ RIBOSIDE 5'-MONOPHOSPHATE PHOSPHORIBOHYDROLASE"/>
    <property type="match status" value="1"/>
</dbReference>
<dbReference type="AlphaFoldDB" id="A0A4R3LLT8"/>
<sequence>MTPPNSHDPTHDLQTRRLADASVELHLLSEDGSRPPPDAYRLAFADPEFLLRRETRGIRFQLELLKPDLAMTELGIENTIVVFGSARFREPAEAEAMWQAAQASGDPAALRRAEALRRNAHYYDAARRFAQLVATYSQSCPKEHQLYIVTGGGPGIMEAANRGAHDMGAPSVGLNILLPHEQEPNPYISPQLRFKFHYFALRKMHFMMRAKALVAFPGGFGTLDELFEVLTLVQTRKSRPVPVFLYGSDYWKRLINFDAMVDEGVISPEDLALFSYVDSPEDAWNGIRAFYDLPEACPVDPGV</sequence>
<dbReference type="EMBL" id="VJNC01000023">
    <property type="protein sequence ID" value="TSE18618.1"/>
    <property type="molecule type" value="Genomic_DNA"/>
</dbReference>
<dbReference type="SUPFAM" id="SSF102405">
    <property type="entry name" value="MCP/YpsA-like"/>
    <property type="match status" value="1"/>
</dbReference>
<accession>A0A4R3LLT8</accession>
<dbReference type="EMBL" id="SMAH01000002">
    <property type="protein sequence ID" value="TCS99544.1"/>
    <property type="molecule type" value="Genomic_DNA"/>
</dbReference>
<keyword evidence="7" id="KW-1185">Reference proteome</keyword>
<dbReference type="OrthoDB" id="9801098at2"/>
<dbReference type="Gene3D" id="3.40.50.450">
    <property type="match status" value="1"/>
</dbReference>
<dbReference type="RefSeq" id="WP_132961677.1">
    <property type="nucleotide sequence ID" value="NZ_DAIPFN010000021.1"/>
</dbReference>
<dbReference type="InterPro" id="IPR052341">
    <property type="entry name" value="LOG_family_nucleotidases"/>
</dbReference>
<dbReference type="InterPro" id="IPR031100">
    <property type="entry name" value="LOG_fam"/>
</dbReference>
<comment type="catalytic activity">
    <reaction evidence="1">
        <text>AMP + H2O = D-ribose 5-phosphate + adenine</text>
        <dbReference type="Rhea" id="RHEA:20129"/>
        <dbReference type="ChEBI" id="CHEBI:15377"/>
        <dbReference type="ChEBI" id="CHEBI:16708"/>
        <dbReference type="ChEBI" id="CHEBI:78346"/>
        <dbReference type="ChEBI" id="CHEBI:456215"/>
        <dbReference type="EC" id="3.2.2.4"/>
    </reaction>
</comment>
<evidence type="ECO:0000313" key="7">
    <source>
        <dbReference type="Proteomes" id="UP000315577"/>
    </source>
</evidence>
<evidence type="ECO:0000313" key="4">
    <source>
        <dbReference type="EMBL" id="TCS99544.1"/>
    </source>
</evidence>
<organism evidence="4 6">
    <name type="scientific">Tepidimonas ignava</name>
    <dbReference type="NCBI Taxonomy" id="114249"/>
    <lineage>
        <taxon>Bacteria</taxon>
        <taxon>Pseudomonadati</taxon>
        <taxon>Pseudomonadota</taxon>
        <taxon>Betaproteobacteria</taxon>
        <taxon>Burkholderiales</taxon>
        <taxon>Tepidimonas</taxon>
    </lineage>
</organism>
<dbReference type="Pfam" id="PF03641">
    <property type="entry name" value="Lysine_decarbox"/>
    <property type="match status" value="1"/>
</dbReference>
<evidence type="ECO:0000256" key="1">
    <source>
        <dbReference type="ARBA" id="ARBA00000274"/>
    </source>
</evidence>
<comment type="caution">
    <text evidence="4">The sequence shown here is derived from an EMBL/GenBank/DDBJ whole genome shotgun (WGS) entry which is preliminary data.</text>
</comment>
<dbReference type="GO" id="GO:0005829">
    <property type="term" value="C:cytosol"/>
    <property type="evidence" value="ECO:0007669"/>
    <property type="project" value="TreeGrafter"/>
</dbReference>
<evidence type="ECO:0000313" key="6">
    <source>
        <dbReference type="Proteomes" id="UP000295536"/>
    </source>
</evidence>
<evidence type="ECO:0000256" key="3">
    <source>
        <dbReference type="ARBA" id="ARBA00031983"/>
    </source>
</evidence>
<evidence type="ECO:0000313" key="5">
    <source>
        <dbReference type="EMBL" id="TSE18618.1"/>
    </source>
</evidence>
<gene>
    <name evidence="4" type="ORF">EDC36_102224</name>
    <name evidence="5" type="ORF">Tigna_02490</name>
</gene>